<protein>
    <recommendedName>
        <fullName evidence="2">DUF4283 domain-containing protein</fullName>
    </recommendedName>
</protein>
<gene>
    <name evidence="3" type="ORF">ISN44_As09g010770</name>
</gene>
<feature type="compositionally biased region" description="Basic and acidic residues" evidence="1">
    <location>
        <begin position="335"/>
        <end position="379"/>
    </location>
</feature>
<evidence type="ECO:0000259" key="2">
    <source>
        <dbReference type="Pfam" id="PF14111"/>
    </source>
</evidence>
<feature type="domain" description="DUF4283" evidence="2">
    <location>
        <begin position="37"/>
        <end position="119"/>
    </location>
</feature>
<feature type="compositionally biased region" description="Basic and acidic residues" evidence="1">
    <location>
        <begin position="217"/>
        <end position="240"/>
    </location>
</feature>
<proteinExistence type="predicted"/>
<comment type="caution">
    <text evidence="3">The sequence shown here is derived from an EMBL/GenBank/DDBJ whole genome shotgun (WGS) entry which is preliminary data.</text>
</comment>
<dbReference type="EMBL" id="JAEFBJ010000009">
    <property type="protein sequence ID" value="KAG7572722.1"/>
    <property type="molecule type" value="Genomic_DNA"/>
</dbReference>
<evidence type="ECO:0000313" key="4">
    <source>
        <dbReference type="Proteomes" id="UP000694251"/>
    </source>
</evidence>
<feature type="compositionally biased region" description="Basic and acidic residues" evidence="1">
    <location>
        <begin position="292"/>
        <end position="317"/>
    </location>
</feature>
<dbReference type="PANTHER" id="PTHR31286:SF97">
    <property type="entry name" value="DUF4283 DOMAIN-CONTAINING PROTEIN"/>
    <property type="match status" value="1"/>
</dbReference>
<reference evidence="3 4" key="1">
    <citation type="submission" date="2020-12" db="EMBL/GenBank/DDBJ databases">
        <title>Concerted genomic and epigenomic changes stabilize Arabidopsis allopolyploids.</title>
        <authorList>
            <person name="Chen Z."/>
        </authorList>
    </citation>
    <scope>NUCLEOTIDE SEQUENCE [LARGE SCALE GENOMIC DNA]</scope>
    <source>
        <strain evidence="3">As9502</strain>
        <tissue evidence="3">Leaf</tissue>
    </source>
</reference>
<feature type="region of interest" description="Disordered" evidence="1">
    <location>
        <begin position="203"/>
        <end position="240"/>
    </location>
</feature>
<keyword evidence="4" id="KW-1185">Reference proteome</keyword>
<dbReference type="AlphaFoldDB" id="A0A8T2AEP7"/>
<dbReference type="InterPro" id="IPR025558">
    <property type="entry name" value="DUF4283"/>
</dbReference>
<dbReference type="Proteomes" id="UP000694251">
    <property type="component" value="Chromosome 9"/>
</dbReference>
<evidence type="ECO:0000313" key="3">
    <source>
        <dbReference type="EMBL" id="KAG7572722.1"/>
    </source>
</evidence>
<name>A0A8T2AEP7_ARASU</name>
<feature type="region of interest" description="Disordered" evidence="1">
    <location>
        <begin position="265"/>
        <end position="400"/>
    </location>
</feature>
<dbReference type="OrthoDB" id="1108329at2759"/>
<dbReference type="Pfam" id="PF14111">
    <property type="entry name" value="DUF4283"/>
    <property type="match status" value="1"/>
</dbReference>
<accession>A0A8T2AEP7</accession>
<evidence type="ECO:0000256" key="1">
    <source>
        <dbReference type="SAM" id="MobiDB-lite"/>
    </source>
</evidence>
<organism evidence="3 4">
    <name type="scientific">Arabidopsis suecica</name>
    <name type="common">Swedish thale-cress</name>
    <name type="synonym">Cardaminopsis suecica</name>
    <dbReference type="NCBI Taxonomy" id="45249"/>
    <lineage>
        <taxon>Eukaryota</taxon>
        <taxon>Viridiplantae</taxon>
        <taxon>Streptophyta</taxon>
        <taxon>Embryophyta</taxon>
        <taxon>Tracheophyta</taxon>
        <taxon>Spermatophyta</taxon>
        <taxon>Magnoliopsida</taxon>
        <taxon>eudicotyledons</taxon>
        <taxon>Gunneridae</taxon>
        <taxon>Pentapetalae</taxon>
        <taxon>rosids</taxon>
        <taxon>malvids</taxon>
        <taxon>Brassicales</taxon>
        <taxon>Brassicaceae</taxon>
        <taxon>Camelineae</taxon>
        <taxon>Arabidopsis</taxon>
    </lineage>
</organism>
<sequence>MFLQSIGESSAAKKNNKGDEDDDIIHIPGFDYSDLVEKYKNSLVGRMFHSEGRSIDTLIAFMPRARIWDVEGKVQGINLGNGKFQFDFKKEEDLLKVLAKRPCHFNQWSFSLERWEPNIRDDFPNKMLFWIKVSGVPTHYRKTETYQGIGDAIGDVKVVDTDGERIQVSLNGDKPLQFERRVGFDNGDVVKVSLWNLIPRKRAASEERAHQKPPVKRRLDDYIPPHEENHSRDLRKDIQYRRESRSKGIWNRLEDTRKIIYPRHRERYQPYESKQNYQRRNHYEDSYTSSSKEQRYFKDSEVSRRGTRKDDRVDRTSRLNNTFGSDSQRTISEPLRFDRSYPTRKEYHDSRLQKDYHSRNEESRRWSKKESATKNDWVGHGRSQWRVKSTNALAPPSQIGIGQEDNEAKIHQTPTPNEVNQQMDKEKDSLGLAHRVSNLQIQDNRNGRIDEDVSDDIERENLGVPTEEEEYNAYEEELEVNAMDEEMADNVYGEDLEENAMDAELVDNDDLLDEEEFGEDES</sequence>
<dbReference type="InterPro" id="IPR040256">
    <property type="entry name" value="At4g02000-like"/>
</dbReference>
<feature type="compositionally biased region" description="Polar residues" evidence="1">
    <location>
        <begin position="318"/>
        <end position="331"/>
    </location>
</feature>
<dbReference type="PANTHER" id="PTHR31286">
    <property type="entry name" value="GLYCINE-RICH CELL WALL STRUCTURAL PROTEIN 1.8-LIKE"/>
    <property type="match status" value="1"/>
</dbReference>